<feature type="signal peptide" evidence="1">
    <location>
        <begin position="1"/>
        <end position="19"/>
    </location>
</feature>
<keyword evidence="3" id="KW-1185">Reference proteome</keyword>
<accession>A0A8T1Z2D4</accession>
<gene>
    <name evidence="2" type="ORF">ISN45_Aa06g030540</name>
</gene>
<feature type="chain" id="PRO_5035873469" evidence="1">
    <location>
        <begin position="20"/>
        <end position="93"/>
    </location>
</feature>
<sequence length="93" mass="10483">MKTIILFLTFLVLFSSCTSIIIQKANLEERTSLDNPSASPSMDQILVDIHLGHSLRQGVMGFCYDCGKACFRRGKYIRSCRKFICRCSISGIK</sequence>
<dbReference type="Proteomes" id="UP000694240">
    <property type="component" value="Chromosome 11"/>
</dbReference>
<protein>
    <submittedName>
        <fullName evidence="2">Uncharacterized protein</fullName>
    </submittedName>
</protein>
<keyword evidence="1" id="KW-0732">Signal</keyword>
<evidence type="ECO:0000313" key="3">
    <source>
        <dbReference type="Proteomes" id="UP000694240"/>
    </source>
</evidence>
<name>A0A8T1Z2D4_9BRAS</name>
<organism evidence="2 3">
    <name type="scientific">Arabidopsis thaliana x Arabidopsis arenosa</name>
    <dbReference type="NCBI Taxonomy" id="1240361"/>
    <lineage>
        <taxon>Eukaryota</taxon>
        <taxon>Viridiplantae</taxon>
        <taxon>Streptophyta</taxon>
        <taxon>Embryophyta</taxon>
        <taxon>Tracheophyta</taxon>
        <taxon>Spermatophyta</taxon>
        <taxon>Magnoliopsida</taxon>
        <taxon>eudicotyledons</taxon>
        <taxon>Gunneridae</taxon>
        <taxon>Pentapetalae</taxon>
        <taxon>rosids</taxon>
        <taxon>malvids</taxon>
        <taxon>Brassicales</taxon>
        <taxon>Brassicaceae</taxon>
        <taxon>Camelineae</taxon>
        <taxon>Arabidopsis</taxon>
    </lineage>
</organism>
<dbReference type="EMBL" id="JAEFBK010000011">
    <property type="protein sequence ID" value="KAG7552452.1"/>
    <property type="molecule type" value="Genomic_DNA"/>
</dbReference>
<evidence type="ECO:0000256" key="1">
    <source>
        <dbReference type="SAM" id="SignalP"/>
    </source>
</evidence>
<proteinExistence type="predicted"/>
<dbReference type="AlphaFoldDB" id="A0A8T1Z2D4"/>
<dbReference type="PROSITE" id="PS51257">
    <property type="entry name" value="PROKAR_LIPOPROTEIN"/>
    <property type="match status" value="1"/>
</dbReference>
<reference evidence="2 3" key="1">
    <citation type="submission" date="2020-12" db="EMBL/GenBank/DDBJ databases">
        <title>Concerted genomic and epigenomic changes stabilize Arabidopsis allopolyploids.</title>
        <authorList>
            <person name="Chen Z."/>
        </authorList>
    </citation>
    <scope>NUCLEOTIDE SEQUENCE [LARGE SCALE GENOMIC DNA]</scope>
    <source>
        <strain evidence="2">Allo738</strain>
        <tissue evidence="2">Leaf</tissue>
    </source>
</reference>
<comment type="caution">
    <text evidence="2">The sequence shown here is derived from an EMBL/GenBank/DDBJ whole genome shotgun (WGS) entry which is preliminary data.</text>
</comment>
<evidence type="ECO:0000313" key="2">
    <source>
        <dbReference type="EMBL" id="KAG7552452.1"/>
    </source>
</evidence>